<evidence type="ECO:0000313" key="12">
    <source>
        <dbReference type="Proteomes" id="UP000823749"/>
    </source>
</evidence>
<evidence type="ECO:0000256" key="6">
    <source>
        <dbReference type="ARBA" id="ARBA00029677"/>
    </source>
</evidence>
<sequence>MATSELDSTSTATAVRLLDVSQFQHTSSYCALFVPDFRVPLWHQKASHRADGVILWDYHVICIQSEDQVRPCHMAKNSNSNSNFGSLDNLVLFMFFWVVRAPIFLCSFASDRRHMKDSLGNWTAKPPAYGPIVAEAVQLKILAMFIARFDDSNPDLYFVERVSGGIEATRISSGLLLPDELRESDSHVNCV</sequence>
<accession>A0AAV6KTA5</accession>
<evidence type="ECO:0000256" key="5">
    <source>
        <dbReference type="ARBA" id="ARBA00022801"/>
    </source>
</evidence>
<evidence type="ECO:0000256" key="7">
    <source>
        <dbReference type="ARBA" id="ARBA00048768"/>
    </source>
</evidence>
<keyword evidence="12" id="KW-1185">Reference proteome</keyword>
<evidence type="ECO:0000313" key="11">
    <source>
        <dbReference type="EMBL" id="KAG5555707.1"/>
    </source>
</evidence>
<keyword evidence="9" id="KW-0812">Transmembrane</keyword>
<reference evidence="11" key="1">
    <citation type="submission" date="2020-08" db="EMBL/GenBank/DDBJ databases">
        <title>Plant Genome Project.</title>
        <authorList>
            <person name="Zhang R.-G."/>
        </authorList>
    </citation>
    <scope>NUCLEOTIDE SEQUENCE</scope>
    <source>
        <strain evidence="11">WSP0</strain>
        <tissue evidence="11">Leaf</tissue>
    </source>
</reference>
<comment type="catalytic activity">
    <reaction evidence="7 8">
        <text>N-terminal L-glutaminyl-[protein] + H2O = N-terminal L-glutamyl-[protein] + NH4(+)</text>
        <dbReference type="Rhea" id="RHEA:50680"/>
        <dbReference type="Rhea" id="RHEA-COMP:12668"/>
        <dbReference type="Rhea" id="RHEA-COMP:12777"/>
        <dbReference type="ChEBI" id="CHEBI:15377"/>
        <dbReference type="ChEBI" id="CHEBI:28938"/>
        <dbReference type="ChEBI" id="CHEBI:64721"/>
        <dbReference type="ChEBI" id="CHEBI:64722"/>
        <dbReference type="EC" id="3.5.1.122"/>
    </reaction>
</comment>
<dbReference type="EC" id="3.5.1.122" evidence="3 8"/>
<keyword evidence="9" id="KW-0472">Membrane</keyword>
<dbReference type="GO" id="GO:0008418">
    <property type="term" value="F:protein-N-terminal asparagine amidohydrolase activity"/>
    <property type="evidence" value="ECO:0007669"/>
    <property type="project" value="UniProtKB-UniRule"/>
</dbReference>
<feature type="domain" description="Protein N-terminal glutamine amidohydrolase alpha beta roll" evidence="10">
    <location>
        <begin position="30"/>
        <end position="147"/>
    </location>
</feature>
<dbReference type="Pfam" id="PF09764">
    <property type="entry name" value="Nt_Gln_amidase"/>
    <property type="match status" value="1"/>
</dbReference>
<dbReference type="GO" id="GO:0005829">
    <property type="term" value="C:cytosol"/>
    <property type="evidence" value="ECO:0007669"/>
    <property type="project" value="TreeGrafter"/>
</dbReference>
<evidence type="ECO:0000256" key="2">
    <source>
        <dbReference type="ARBA" id="ARBA00011245"/>
    </source>
</evidence>
<evidence type="ECO:0000256" key="9">
    <source>
        <dbReference type="SAM" id="Phobius"/>
    </source>
</evidence>
<evidence type="ECO:0000259" key="10">
    <source>
        <dbReference type="Pfam" id="PF09764"/>
    </source>
</evidence>
<name>A0AAV6KTA5_9ERIC</name>
<comment type="caution">
    <text evidence="11">The sequence shown here is derived from an EMBL/GenBank/DDBJ whole genome shotgun (WGS) entry which is preliminary data.</text>
</comment>
<proteinExistence type="inferred from homology"/>
<dbReference type="Gene3D" id="3.10.620.10">
    <property type="entry name" value="Protein N-terminal glutamine amidohydrolase, alpha beta roll"/>
    <property type="match status" value="1"/>
</dbReference>
<keyword evidence="5 8" id="KW-0378">Hydrolase</keyword>
<evidence type="ECO:0000256" key="8">
    <source>
        <dbReference type="RuleBase" id="RU367082"/>
    </source>
</evidence>
<dbReference type="Proteomes" id="UP000823749">
    <property type="component" value="Chromosome 3"/>
</dbReference>
<protein>
    <recommendedName>
        <fullName evidence="4 8">Protein N-terminal glutamine amidohydrolase</fullName>
        <ecNumber evidence="3 8">3.5.1.122</ecNumber>
    </recommendedName>
    <alternativeName>
        <fullName evidence="6 8">Protein NH2-terminal glutamine deamidase</fullName>
    </alternativeName>
</protein>
<dbReference type="PANTHER" id="PTHR13035">
    <property type="entry name" value="PROTEIN N-TERMINAL GLUTAMINE AMIDOHYDROLASE"/>
    <property type="match status" value="1"/>
</dbReference>
<dbReference type="InterPro" id="IPR037132">
    <property type="entry name" value="N_Gln_amidohydro_ab_roll_sf"/>
</dbReference>
<dbReference type="AlphaFoldDB" id="A0AAV6KTA5"/>
<organism evidence="11 12">
    <name type="scientific">Rhododendron griersonianum</name>
    <dbReference type="NCBI Taxonomy" id="479676"/>
    <lineage>
        <taxon>Eukaryota</taxon>
        <taxon>Viridiplantae</taxon>
        <taxon>Streptophyta</taxon>
        <taxon>Embryophyta</taxon>
        <taxon>Tracheophyta</taxon>
        <taxon>Spermatophyta</taxon>
        <taxon>Magnoliopsida</taxon>
        <taxon>eudicotyledons</taxon>
        <taxon>Gunneridae</taxon>
        <taxon>Pentapetalae</taxon>
        <taxon>asterids</taxon>
        <taxon>Ericales</taxon>
        <taxon>Ericaceae</taxon>
        <taxon>Ericoideae</taxon>
        <taxon>Rhodoreae</taxon>
        <taxon>Rhododendron</taxon>
    </lineage>
</organism>
<comment type="subunit">
    <text evidence="2 8">Monomer.</text>
</comment>
<dbReference type="InterPro" id="IPR023128">
    <property type="entry name" value="Prot_N_Gln_amidohydro_ab_roll"/>
</dbReference>
<comment type="similarity">
    <text evidence="1 8">Belongs to the NTAQ1 family.</text>
</comment>
<feature type="transmembrane region" description="Helical" evidence="9">
    <location>
        <begin position="90"/>
        <end position="109"/>
    </location>
</feature>
<dbReference type="InterPro" id="IPR039733">
    <property type="entry name" value="NTAQ1"/>
</dbReference>
<evidence type="ECO:0000256" key="3">
    <source>
        <dbReference type="ARBA" id="ARBA00012718"/>
    </source>
</evidence>
<keyword evidence="9" id="KW-1133">Transmembrane helix</keyword>
<evidence type="ECO:0000256" key="4">
    <source>
        <dbReference type="ARBA" id="ARBA00021247"/>
    </source>
</evidence>
<comment type="function">
    <text evidence="8">Mediates the side-chain deamidation of N-terminal glutamine residues to glutamate, an important step in N-end rule pathway of protein degradation. Conversion of the resulting N-terminal glutamine to glutamate renders the protein susceptible to arginylation, polyubiquitination and degradation as specified by the N-end rule. Does not act on substrates with internal or C-terminal glutamine and does not act on non-glutamine residues in any position.</text>
</comment>
<dbReference type="EMBL" id="JACTNZ010000003">
    <property type="protein sequence ID" value="KAG5555707.1"/>
    <property type="molecule type" value="Genomic_DNA"/>
</dbReference>
<dbReference type="GO" id="GO:0070773">
    <property type="term" value="F:protein-N-terminal glutamine amidohydrolase activity"/>
    <property type="evidence" value="ECO:0007669"/>
    <property type="project" value="UniProtKB-UniRule"/>
</dbReference>
<gene>
    <name evidence="11" type="ORF">RHGRI_006374</name>
</gene>
<dbReference type="PANTHER" id="PTHR13035:SF0">
    <property type="entry name" value="PROTEIN N-TERMINAL GLUTAMINE AMIDOHYDROLASE"/>
    <property type="match status" value="1"/>
</dbReference>
<dbReference type="GO" id="GO:0005634">
    <property type="term" value="C:nucleus"/>
    <property type="evidence" value="ECO:0007669"/>
    <property type="project" value="TreeGrafter"/>
</dbReference>
<evidence type="ECO:0000256" key="1">
    <source>
        <dbReference type="ARBA" id="ARBA00008985"/>
    </source>
</evidence>